<dbReference type="Pfam" id="PF12833">
    <property type="entry name" value="HTH_18"/>
    <property type="match status" value="1"/>
</dbReference>
<dbReference type="PROSITE" id="PS50110">
    <property type="entry name" value="RESPONSE_REGULATORY"/>
    <property type="match status" value="1"/>
</dbReference>
<dbReference type="Gene3D" id="2.60.40.10">
    <property type="entry name" value="Immunoglobulins"/>
    <property type="match status" value="1"/>
</dbReference>
<dbReference type="CDD" id="cd00082">
    <property type="entry name" value="HisKA"/>
    <property type="match status" value="1"/>
</dbReference>
<protein>
    <recommendedName>
        <fullName evidence="2">histidine kinase</fullName>
        <ecNumber evidence="2">2.7.13.3</ecNumber>
    </recommendedName>
</protein>
<sequence>MFKNYLRQFHILSLFVFLISTFCYAQQNVIFSHLSVKDGLSQSDINTIHQTKNGYLWFGTHNGLNKYDGYKFTHYKPSNKPNSISSNLVFRLTGDNDNNLWIGTTGGGLNYFDSKTEKFTNYLHSKKSNNSVKSNYITSVYHDSKNRLWIGTKEGLDMVDCNKPTSKDSIVFNHISLPENHLIKNKSVTTIYESKSGELYVGTIYSLYKLTDLNNYIEFEFYKDKTKPRTNQIKQITEDSNNRLIVASSNGMFIEKKGTRKLKKFFSGPCVSISIDAKNQIWVATQNGLLCFRNDDKHKIPELINTYINNPKNPNSISKNIVTSLYKDITGILWIGTNGGGINKLDPQRKKFNHVTQTSNPNSISNDKVRAILEDSNKTLWIGTEGGGLNYQKNNYNSTNPFLQIPKASTRPIVLKEFKTINKKLLLIGGANPPNLSFIDITNPNSNYNTKPIKIKAVTNAVFAITVDHLNNIWVGTYNLGVFLLKYENGQFKIHKNFYNTGNKNQISNNIIRNIFQDSHKNMWFATGKGLSKLPYSEIEKENPKFRSYTHNPKNKNSLSYDYILSIHETKKGELWIGTFGGGLNKLISDPTKEHAKFKSYTDDDGLPNNVIKGILEDDSGNLWLSSNMGLTKFNPEQSTFKNYNTYDGLQSNEFQELACYKKEDGEMFFGGINGFNSFYPENIKDNPHAPQTLITKISLFNKKIQVGKDYNGNILLKNSINNTSRIEFKHNQNSISFEFTGIQYSSPQKNQYAYKLSGFEEKWNYTNSTMRFATYTNLSPGIYTFSVKSSNGDGIWNDSPKKIVIEITPPFWKTIWAYIIYVLIVIGLLIAFWRFTLIRTEQKHELELETIEKEKYEELQQMKMEFFTNISHEFRTPLTLIKGPLEYLQTKIGLLDENVVKHQYQLMDKNTDYLLRLVTQLLDFQKMDKGQMGLTIYHKNIARFIKEIAEPFRFISEKKKIKYTIRTEEEKIYAYFSPDALEKVMNNLLSNAFKFCPENGTVDVYVYIKKTYHSEKLTKKSVYNKLVIEVRDSGFGITDSKKQRIFNRFYSNSAKELANPTGTGIGLSYTKSLVDLHQGTIFVVDNEWGGSTFAVNLPLDKQAYLDKPNIELGTETDNVNTTTAYVSSSHQVSVQDQEKDEQMIGKRSELPIVLVVDDNKDIRSFIKQSLKDKYNILEAENGLKGYELAKKQVPNIIISDYVMPEMDGAEFCKKCKETSEISHVPFILLTAKTSQDNQFVGLESGADDYITKPFNLELLQLKIKNIIGKRDSLRKRFNQEIILKPEDVTVTSADEIFLEKAMEVVEKNMMNTEFSVEMLVKEMSVSRSNLYLKLKEITGLSSSEFIRSIRLKRAVQLLEKSDLSVKEIMYMTGFNSPSYFAKCFKKQFNMTPSDYINKNNLGVNEE</sequence>
<dbReference type="PANTHER" id="PTHR43547">
    <property type="entry name" value="TWO-COMPONENT HISTIDINE KINASE"/>
    <property type="match status" value="1"/>
</dbReference>
<evidence type="ECO:0000256" key="2">
    <source>
        <dbReference type="ARBA" id="ARBA00012438"/>
    </source>
</evidence>
<dbReference type="PROSITE" id="PS01124">
    <property type="entry name" value="HTH_ARAC_FAMILY_2"/>
    <property type="match status" value="1"/>
</dbReference>
<name>A0ABX0UAV3_9FLAO</name>
<dbReference type="InterPro" id="IPR011123">
    <property type="entry name" value="Y_Y_Y"/>
</dbReference>
<gene>
    <name evidence="11" type="ORF">FHR24_002415</name>
</gene>
<dbReference type="Pfam" id="PF00072">
    <property type="entry name" value="Response_reg"/>
    <property type="match status" value="1"/>
</dbReference>
<dbReference type="Pfam" id="PF02518">
    <property type="entry name" value="HATPase_c"/>
    <property type="match status" value="1"/>
</dbReference>
<dbReference type="InterPro" id="IPR036890">
    <property type="entry name" value="HATPase_C_sf"/>
</dbReference>
<dbReference type="InterPro" id="IPR036097">
    <property type="entry name" value="HisK_dim/P_sf"/>
</dbReference>
<dbReference type="SMART" id="SM00342">
    <property type="entry name" value="HTH_ARAC"/>
    <property type="match status" value="1"/>
</dbReference>
<dbReference type="Gene3D" id="1.10.10.60">
    <property type="entry name" value="Homeodomain-like"/>
    <property type="match status" value="1"/>
</dbReference>
<dbReference type="EC" id="2.7.13.3" evidence="2"/>
<dbReference type="InterPro" id="IPR005467">
    <property type="entry name" value="His_kinase_dom"/>
</dbReference>
<evidence type="ECO:0000256" key="3">
    <source>
        <dbReference type="ARBA" id="ARBA00022553"/>
    </source>
</evidence>
<dbReference type="InterPro" id="IPR011110">
    <property type="entry name" value="Reg_prop"/>
</dbReference>
<dbReference type="SMART" id="SM00387">
    <property type="entry name" value="HATPase_c"/>
    <property type="match status" value="1"/>
</dbReference>
<dbReference type="PRINTS" id="PR00344">
    <property type="entry name" value="BCTRLSENSOR"/>
</dbReference>
<reference evidence="11 12" key="1">
    <citation type="submission" date="2020-03" db="EMBL/GenBank/DDBJ databases">
        <title>Genomic Encyclopedia of Type Strains, Phase IV (KMG-IV): sequencing the most valuable type-strain genomes for metagenomic binning, comparative biology and taxonomic classification.</title>
        <authorList>
            <person name="Goeker M."/>
        </authorList>
    </citation>
    <scope>NUCLEOTIDE SEQUENCE [LARGE SCALE GENOMIC DNA]</scope>
    <source>
        <strain evidence="11 12">DSM 101599</strain>
    </source>
</reference>
<dbReference type="PROSITE" id="PS50109">
    <property type="entry name" value="HIS_KIN"/>
    <property type="match status" value="1"/>
</dbReference>
<dbReference type="RefSeq" id="WP_167189009.1">
    <property type="nucleotide sequence ID" value="NZ_JAASQL010000003.1"/>
</dbReference>
<keyword evidence="4" id="KW-0805">Transcription regulation</keyword>
<accession>A0ABX0UAV3</accession>
<keyword evidence="12" id="KW-1185">Reference proteome</keyword>
<dbReference type="InterPro" id="IPR015943">
    <property type="entry name" value="WD40/YVTN_repeat-like_dom_sf"/>
</dbReference>
<dbReference type="InterPro" id="IPR013783">
    <property type="entry name" value="Ig-like_fold"/>
</dbReference>
<dbReference type="PANTHER" id="PTHR43547:SF2">
    <property type="entry name" value="HYBRID SIGNAL TRANSDUCTION HISTIDINE KINASE C"/>
    <property type="match status" value="1"/>
</dbReference>
<dbReference type="Gene3D" id="2.130.10.10">
    <property type="entry name" value="YVTN repeat-like/Quinoprotein amine dehydrogenase"/>
    <property type="match status" value="4"/>
</dbReference>
<evidence type="ECO:0000313" key="12">
    <source>
        <dbReference type="Proteomes" id="UP000745859"/>
    </source>
</evidence>
<dbReference type="InterPro" id="IPR018060">
    <property type="entry name" value="HTH_AraC"/>
</dbReference>
<dbReference type="SMART" id="SM00448">
    <property type="entry name" value="REC"/>
    <property type="match status" value="1"/>
</dbReference>
<dbReference type="CDD" id="cd17574">
    <property type="entry name" value="REC_OmpR"/>
    <property type="match status" value="1"/>
</dbReference>
<evidence type="ECO:0000256" key="4">
    <source>
        <dbReference type="ARBA" id="ARBA00023015"/>
    </source>
</evidence>
<dbReference type="SUPFAM" id="SSF55874">
    <property type="entry name" value="ATPase domain of HSP90 chaperone/DNA topoisomerase II/histidine kinase"/>
    <property type="match status" value="1"/>
</dbReference>
<feature type="transmembrane region" description="Helical" evidence="7">
    <location>
        <begin position="816"/>
        <end position="834"/>
    </location>
</feature>
<dbReference type="SUPFAM" id="SSF63829">
    <property type="entry name" value="Calcium-dependent phosphotriesterase"/>
    <property type="match status" value="2"/>
</dbReference>
<feature type="domain" description="Histidine kinase" evidence="9">
    <location>
        <begin position="870"/>
        <end position="1102"/>
    </location>
</feature>
<evidence type="ECO:0000256" key="1">
    <source>
        <dbReference type="ARBA" id="ARBA00000085"/>
    </source>
</evidence>
<organism evidence="11 12">
    <name type="scientific">Wenyingzhuangia heitensis</name>
    <dbReference type="NCBI Taxonomy" id="1487859"/>
    <lineage>
        <taxon>Bacteria</taxon>
        <taxon>Pseudomonadati</taxon>
        <taxon>Bacteroidota</taxon>
        <taxon>Flavobacteriia</taxon>
        <taxon>Flavobacteriales</taxon>
        <taxon>Flavobacteriaceae</taxon>
        <taxon>Wenyingzhuangia</taxon>
    </lineage>
</organism>
<dbReference type="SMART" id="SM00388">
    <property type="entry name" value="HisKA"/>
    <property type="match status" value="1"/>
</dbReference>
<dbReference type="Pfam" id="PF07494">
    <property type="entry name" value="Reg_prop"/>
    <property type="match status" value="8"/>
</dbReference>
<dbReference type="CDD" id="cd00146">
    <property type="entry name" value="PKD"/>
    <property type="match status" value="1"/>
</dbReference>
<proteinExistence type="predicted"/>
<dbReference type="SUPFAM" id="SSF52172">
    <property type="entry name" value="CheY-like"/>
    <property type="match status" value="1"/>
</dbReference>
<evidence type="ECO:0000256" key="6">
    <source>
        <dbReference type="PROSITE-ProRule" id="PRU00169"/>
    </source>
</evidence>
<dbReference type="Gene3D" id="3.40.50.2300">
    <property type="match status" value="1"/>
</dbReference>
<dbReference type="SUPFAM" id="SSF46689">
    <property type="entry name" value="Homeodomain-like"/>
    <property type="match status" value="1"/>
</dbReference>
<feature type="domain" description="HTH araC/xylS-type" evidence="8">
    <location>
        <begin position="1300"/>
        <end position="1399"/>
    </location>
</feature>
<dbReference type="Gene3D" id="1.10.287.130">
    <property type="match status" value="1"/>
</dbReference>
<dbReference type="EMBL" id="JAASQL010000003">
    <property type="protein sequence ID" value="NIJ45944.1"/>
    <property type="molecule type" value="Genomic_DNA"/>
</dbReference>
<keyword evidence="7" id="KW-0812">Transmembrane</keyword>
<keyword evidence="7" id="KW-0472">Membrane</keyword>
<keyword evidence="11" id="KW-0418">Kinase</keyword>
<dbReference type="InterPro" id="IPR003661">
    <property type="entry name" value="HisK_dim/P_dom"/>
</dbReference>
<evidence type="ECO:0000259" key="9">
    <source>
        <dbReference type="PROSITE" id="PS50109"/>
    </source>
</evidence>
<feature type="domain" description="Response regulatory" evidence="10">
    <location>
        <begin position="1153"/>
        <end position="1268"/>
    </location>
</feature>
<keyword evidence="7" id="KW-1133">Transmembrane helix</keyword>
<keyword evidence="3 6" id="KW-0597">Phosphoprotein</keyword>
<dbReference type="InterPro" id="IPR004358">
    <property type="entry name" value="Sig_transdc_His_kin-like_C"/>
</dbReference>
<evidence type="ECO:0000256" key="7">
    <source>
        <dbReference type="SAM" id="Phobius"/>
    </source>
</evidence>
<evidence type="ECO:0000313" key="11">
    <source>
        <dbReference type="EMBL" id="NIJ45944.1"/>
    </source>
</evidence>
<evidence type="ECO:0000256" key="5">
    <source>
        <dbReference type="ARBA" id="ARBA00023163"/>
    </source>
</evidence>
<dbReference type="Pfam" id="PF07495">
    <property type="entry name" value="Y_Y_Y"/>
    <property type="match status" value="1"/>
</dbReference>
<dbReference type="SUPFAM" id="SSF47384">
    <property type="entry name" value="Homodimeric domain of signal transducing histidine kinase"/>
    <property type="match status" value="1"/>
</dbReference>
<dbReference type="GO" id="GO:0016301">
    <property type="term" value="F:kinase activity"/>
    <property type="evidence" value="ECO:0007669"/>
    <property type="project" value="UniProtKB-KW"/>
</dbReference>
<dbReference type="Pfam" id="PF00512">
    <property type="entry name" value="HisKA"/>
    <property type="match status" value="1"/>
</dbReference>
<evidence type="ECO:0000259" key="10">
    <source>
        <dbReference type="PROSITE" id="PS50110"/>
    </source>
</evidence>
<dbReference type="InterPro" id="IPR001789">
    <property type="entry name" value="Sig_transdc_resp-reg_receiver"/>
</dbReference>
<dbReference type="InterPro" id="IPR011006">
    <property type="entry name" value="CheY-like_superfamily"/>
</dbReference>
<keyword evidence="5" id="KW-0804">Transcription</keyword>
<dbReference type="Gene3D" id="3.30.565.10">
    <property type="entry name" value="Histidine kinase-like ATPase, C-terminal domain"/>
    <property type="match status" value="1"/>
</dbReference>
<keyword evidence="11" id="KW-0808">Transferase</keyword>
<dbReference type="InterPro" id="IPR003594">
    <property type="entry name" value="HATPase_dom"/>
</dbReference>
<comment type="catalytic activity">
    <reaction evidence="1">
        <text>ATP + protein L-histidine = ADP + protein N-phospho-L-histidine.</text>
        <dbReference type="EC" id="2.7.13.3"/>
    </reaction>
</comment>
<comment type="caution">
    <text evidence="11">The sequence shown here is derived from an EMBL/GenBank/DDBJ whole genome shotgun (WGS) entry which is preliminary data.</text>
</comment>
<dbReference type="InterPro" id="IPR009057">
    <property type="entry name" value="Homeodomain-like_sf"/>
</dbReference>
<feature type="modified residue" description="4-aspartylphosphate" evidence="6">
    <location>
        <position position="1201"/>
    </location>
</feature>
<dbReference type="Proteomes" id="UP000745859">
    <property type="component" value="Unassembled WGS sequence"/>
</dbReference>
<evidence type="ECO:0000259" key="8">
    <source>
        <dbReference type="PROSITE" id="PS01124"/>
    </source>
</evidence>